<feature type="region of interest" description="Disordered" evidence="3">
    <location>
        <begin position="836"/>
        <end position="864"/>
    </location>
</feature>
<organism evidence="4 5">
    <name type="scientific">Lentzea guizhouensis</name>
    <dbReference type="NCBI Taxonomy" id="1586287"/>
    <lineage>
        <taxon>Bacteria</taxon>
        <taxon>Bacillati</taxon>
        <taxon>Actinomycetota</taxon>
        <taxon>Actinomycetes</taxon>
        <taxon>Pseudonocardiales</taxon>
        <taxon>Pseudonocardiaceae</taxon>
        <taxon>Lentzea</taxon>
    </lineage>
</organism>
<feature type="compositionally biased region" description="Low complexity" evidence="3">
    <location>
        <begin position="776"/>
        <end position="796"/>
    </location>
</feature>
<dbReference type="GO" id="GO:0004016">
    <property type="term" value="F:adenylate cyclase activity"/>
    <property type="evidence" value="ECO:0007669"/>
    <property type="project" value="TreeGrafter"/>
</dbReference>
<evidence type="ECO:0000256" key="3">
    <source>
        <dbReference type="SAM" id="MobiDB-lite"/>
    </source>
</evidence>
<accession>A0A1B2HMX0</accession>
<feature type="compositionally biased region" description="Basic and acidic residues" evidence="3">
    <location>
        <begin position="850"/>
        <end position="860"/>
    </location>
</feature>
<feature type="region of interest" description="Disordered" evidence="3">
    <location>
        <begin position="705"/>
        <end position="796"/>
    </location>
</feature>
<dbReference type="STRING" id="1586287.BBK82_26205"/>
<gene>
    <name evidence="4" type="ORF">BBK82_26205</name>
</gene>
<feature type="compositionally biased region" description="Polar residues" evidence="3">
    <location>
        <begin position="984"/>
        <end position="994"/>
    </location>
</feature>
<sequence>MFRGREGERELLGGVLDTGAGVVLVDGAAGTGKTRLLAEAAALAARRGFAVVTARDELDQPFLLARLAEREPDGPTLVVLDDLHLAEPGTLAALRALLPAFEQKKVVWLLARRGGEGTDRLFAALARTAARIELRPLPDDVVAELVADLTGGAPDHDLCALAATAQGNPAALIRLVTALCDDGQVVVTAAHASLRTDCAPRQAEALLRDRVTALSGKARHLLQVASVLGRRFEPGDVAELLASSTAILLPALDEVIAAGVVAVHEDRLAFRHELLWRLVADSVPAPVRRALHREAGDMLLGRGDSAVVAARHLLHGAERGDVRSVDGLAAAAKAVLWQAPDASAELAVRALELTDQTSPSLVRRTVTAVRALTAAGRLAAAQELAREALSRQVPAASAAKLRHCVAVTAVLAQQHGEAVEISDALLGEPDLATDLVPWVEITRLMALLGHDRRRAGELAEEVVRTHHGAPDDVLATALAVLAAIARDAGQPGVALELARQAARCVSSHDLCAYPQLLLANLHSGLREFDEAEGVLRRVRSGPSAVVTRELLTTLVQARILLQEGRIEEAAGAARTALTTAEDTGHTTLLAPALVVLAMVALHTGDLPAAVEHVERYRALVSADGILFSRAYYQWADVLVTHVGRGLDQALGLLTGTCAGLVSSGLFAEEPRAAGWFVRRAVEAGDERLAGAVVDRVERLAEENPGFRGRRGRAARTWPGRRRRDVAGAGRRAPGPVGTGERGRGPGHVARTVGPRGVGQGAGERARSLPRDRRVPGQRPRAGPAAQARQAASCRSGATFVRMVQSGRHRTGHREPGRQGSDEPADLDAAVHVTAHGELPPAQDLPQARDQLSRRAGDEVSGRPGVTERLAWRRSCMIRAAPTTATSSAPPIAPNSSATPSGNVLWTHRKWMVASSPFCRMKTSRKIDTTIATSTATHAPLTLVGRGFFAAAPGVTPGGLAGGVLIGVVGGVRSGRSASSDCRVGSNSSLGVATV</sequence>
<evidence type="ECO:0008006" key="6">
    <source>
        <dbReference type="Google" id="ProtNLM"/>
    </source>
</evidence>
<dbReference type="GO" id="GO:0005737">
    <property type="term" value="C:cytoplasm"/>
    <property type="evidence" value="ECO:0007669"/>
    <property type="project" value="TreeGrafter"/>
</dbReference>
<feature type="compositionally biased region" description="Low complexity" evidence="3">
    <location>
        <begin position="726"/>
        <end position="735"/>
    </location>
</feature>
<dbReference type="EMBL" id="CP016793">
    <property type="protein sequence ID" value="ANZ39045.1"/>
    <property type="molecule type" value="Genomic_DNA"/>
</dbReference>
<keyword evidence="5" id="KW-1185">Reference proteome</keyword>
<dbReference type="Proteomes" id="UP000093053">
    <property type="component" value="Chromosome"/>
</dbReference>
<name>A0A1B2HMX0_9PSEU</name>
<feature type="compositionally biased region" description="Basic and acidic residues" evidence="3">
    <location>
        <begin position="763"/>
        <end position="774"/>
    </location>
</feature>
<dbReference type="SUPFAM" id="SSF48452">
    <property type="entry name" value="TPR-like"/>
    <property type="match status" value="1"/>
</dbReference>
<feature type="compositionally biased region" description="Basic residues" evidence="3">
    <location>
        <begin position="707"/>
        <end position="723"/>
    </location>
</feature>
<feature type="region of interest" description="Disordered" evidence="3">
    <location>
        <begin position="974"/>
        <end position="994"/>
    </location>
</feature>
<dbReference type="AlphaFoldDB" id="A0A1B2HMX0"/>
<dbReference type="InterPro" id="IPR011990">
    <property type="entry name" value="TPR-like_helical_dom_sf"/>
</dbReference>
<evidence type="ECO:0000256" key="1">
    <source>
        <dbReference type="ARBA" id="ARBA00022741"/>
    </source>
</evidence>
<evidence type="ECO:0000313" key="5">
    <source>
        <dbReference type="Proteomes" id="UP000093053"/>
    </source>
</evidence>
<dbReference type="PANTHER" id="PTHR16305:SF35">
    <property type="entry name" value="TRANSCRIPTIONAL ACTIVATOR DOMAIN"/>
    <property type="match status" value="1"/>
</dbReference>
<evidence type="ECO:0000313" key="4">
    <source>
        <dbReference type="EMBL" id="ANZ39045.1"/>
    </source>
</evidence>
<dbReference type="SUPFAM" id="SSF52540">
    <property type="entry name" value="P-loop containing nucleoside triphosphate hydrolases"/>
    <property type="match status" value="1"/>
</dbReference>
<dbReference type="PANTHER" id="PTHR16305">
    <property type="entry name" value="TESTICULAR SOLUBLE ADENYLYL CYCLASE"/>
    <property type="match status" value="1"/>
</dbReference>
<keyword evidence="1" id="KW-0547">Nucleotide-binding</keyword>
<dbReference type="GO" id="GO:0005524">
    <property type="term" value="F:ATP binding"/>
    <property type="evidence" value="ECO:0007669"/>
    <property type="project" value="UniProtKB-KW"/>
</dbReference>
<protein>
    <recommendedName>
        <fullName evidence="6">Orc1-like AAA ATPase domain-containing protein</fullName>
    </recommendedName>
</protein>
<proteinExistence type="predicted"/>
<dbReference type="Gene3D" id="1.25.40.10">
    <property type="entry name" value="Tetratricopeptide repeat domain"/>
    <property type="match status" value="1"/>
</dbReference>
<dbReference type="KEGG" id="led:BBK82_26205"/>
<reference evidence="4 5" key="1">
    <citation type="submission" date="2016-07" db="EMBL/GenBank/DDBJ databases">
        <title>Complete genome sequence of the Lentzea guizhouensis DHS C013.</title>
        <authorList>
            <person name="Cao C."/>
        </authorList>
    </citation>
    <scope>NUCLEOTIDE SEQUENCE [LARGE SCALE GENOMIC DNA]</scope>
    <source>
        <strain evidence="4 5">DHS C013</strain>
    </source>
</reference>
<keyword evidence="2" id="KW-0067">ATP-binding</keyword>
<dbReference type="InterPro" id="IPR027417">
    <property type="entry name" value="P-loop_NTPase"/>
</dbReference>
<evidence type="ECO:0000256" key="2">
    <source>
        <dbReference type="ARBA" id="ARBA00022840"/>
    </source>
</evidence>